<organism evidence="2 3">
    <name type="scientific">Desulfosarcina ovata subsp. sediminis</name>
    <dbReference type="NCBI Taxonomy" id="885957"/>
    <lineage>
        <taxon>Bacteria</taxon>
        <taxon>Pseudomonadati</taxon>
        <taxon>Thermodesulfobacteriota</taxon>
        <taxon>Desulfobacteria</taxon>
        <taxon>Desulfobacterales</taxon>
        <taxon>Desulfosarcinaceae</taxon>
        <taxon>Desulfosarcina</taxon>
    </lineage>
</organism>
<dbReference type="GO" id="GO:0006313">
    <property type="term" value="P:DNA transposition"/>
    <property type="evidence" value="ECO:0007669"/>
    <property type="project" value="InterPro"/>
</dbReference>
<dbReference type="GO" id="GO:0004803">
    <property type="term" value="F:transposase activity"/>
    <property type="evidence" value="ECO:0007669"/>
    <property type="project" value="InterPro"/>
</dbReference>
<reference evidence="2 3" key="1">
    <citation type="submission" date="2019-11" db="EMBL/GenBank/DDBJ databases">
        <title>Comparative genomics of hydrocarbon-degrading Desulfosarcina strains.</title>
        <authorList>
            <person name="Watanabe M."/>
            <person name="Kojima H."/>
            <person name="Fukui M."/>
        </authorList>
    </citation>
    <scope>NUCLEOTIDE SEQUENCE [LARGE SCALE GENOMIC DNA]</scope>
    <source>
        <strain evidence="2 3">28bB2T</strain>
    </source>
</reference>
<accession>A0A5K7ZT39</accession>
<proteinExistence type="predicted"/>
<dbReference type="KEGG" id="dov:DSCO28_39530"/>
<dbReference type="Pfam" id="PF01609">
    <property type="entry name" value="DDE_Tnp_1"/>
    <property type="match status" value="1"/>
</dbReference>
<gene>
    <name evidence="2" type="ORF">DSCO28_39530</name>
</gene>
<sequence>MTLKVIQDGMYIRRTTIKSKKDGETYFTHRLVESVRVGNKVKQRTIINLGKNFPFPREQWPDIACRVEGIINGQSSLFKLPEKIEQAAQHYAAQIIQTRSSQNNNTDKNDSIDAPDYRLIDIDSLELIRPRSVSIEHVSHETFLKLQLDKIFEGLGYNNHQIAAAIGSIVGRMAVPGSELSTHYWLQNRSGLGELIGYDYESMSLKRIYEISDRIYKDKEAIERHLYNRERFLFGFEEIITLYDLTNTFFEGSCKYNELGKHGKSKEKRSDCPLVTLALVLDSSGFPRRSKIFSGNVSEPSTLEEMISSLNKPSESSLEDDKQMSVFDKKKPVVVMDAGIATNDNVQWLQANHYRYLVVSRKRHREFDHDKAVEVKRDKDYIVKAYKKYVKETEETEIYCHSSEREKKDQSIQNRFSERFEADLKSLNDGLNQKGRLKIYEKVVEKVGRLKQKYTKAAKNYEITIHKDKGSKKATKITWKIKKNSDSSDSNPGVYCLRTNLNDLDETILWRTYTMLTDLEAVFRSLKSELGLRPVFHQITRRVKGHLFITLLAYHHVHTIRFRLKENGIHTSWSDLRKELDGQNRTTAVMRSKNGETIHVRKSTKAESRQLKIYDVLGVPHSPGKVVKYEV</sequence>
<feature type="domain" description="Transposase IS4-like" evidence="1">
    <location>
        <begin position="262"/>
        <end position="554"/>
    </location>
</feature>
<dbReference type="RefSeq" id="WP_155323616.1">
    <property type="nucleotide sequence ID" value="NZ_AP021876.1"/>
</dbReference>
<dbReference type="SUPFAM" id="SSF53098">
    <property type="entry name" value="Ribonuclease H-like"/>
    <property type="match status" value="1"/>
</dbReference>
<dbReference type="AlphaFoldDB" id="A0A5K7ZT39"/>
<name>A0A5K7ZT39_9BACT</name>
<dbReference type="Proteomes" id="UP000425960">
    <property type="component" value="Chromosome"/>
</dbReference>
<evidence type="ECO:0000313" key="3">
    <source>
        <dbReference type="Proteomes" id="UP000425960"/>
    </source>
</evidence>
<dbReference type="InterPro" id="IPR012337">
    <property type="entry name" value="RNaseH-like_sf"/>
</dbReference>
<protein>
    <submittedName>
        <fullName evidence="2">Transposase</fullName>
    </submittedName>
</protein>
<dbReference type="InterPro" id="IPR002559">
    <property type="entry name" value="Transposase_11"/>
</dbReference>
<evidence type="ECO:0000259" key="1">
    <source>
        <dbReference type="Pfam" id="PF01609"/>
    </source>
</evidence>
<dbReference type="InterPro" id="IPR047654">
    <property type="entry name" value="IS1634_transpos"/>
</dbReference>
<dbReference type="EMBL" id="AP021876">
    <property type="protein sequence ID" value="BBO83387.1"/>
    <property type="molecule type" value="Genomic_DNA"/>
</dbReference>
<dbReference type="GO" id="GO:0003677">
    <property type="term" value="F:DNA binding"/>
    <property type="evidence" value="ECO:0007669"/>
    <property type="project" value="InterPro"/>
</dbReference>
<evidence type="ECO:0000313" key="2">
    <source>
        <dbReference type="EMBL" id="BBO83387.1"/>
    </source>
</evidence>
<dbReference type="NCBIfam" id="NF033559">
    <property type="entry name" value="transpos_IS1634"/>
    <property type="match status" value="1"/>
</dbReference>